<gene>
    <name evidence="3" type="ORF">E5676_scaffold606G001630</name>
    <name evidence="2" type="ORF">E6C27_scaffold132G00720</name>
</gene>
<dbReference type="EMBL" id="SSTD01013339">
    <property type="protein sequence ID" value="TYK07265.1"/>
    <property type="molecule type" value="Genomic_DNA"/>
</dbReference>
<dbReference type="AlphaFoldDB" id="A0A5A7UYB5"/>
<evidence type="ECO:0000313" key="3">
    <source>
        <dbReference type="EMBL" id="TYK07265.1"/>
    </source>
</evidence>
<dbReference type="OrthoDB" id="1878503at2759"/>
<protein>
    <submittedName>
        <fullName evidence="2">CACTA en-spm transposon protein</fullName>
    </submittedName>
</protein>
<dbReference type="Proteomes" id="UP000321393">
    <property type="component" value="Unassembled WGS sequence"/>
</dbReference>
<sequence length="340" mass="39381">MNESSTFCSRYLSGIKTQFIRDERNDDTIVHDEIIGDFEIFKQKVRLLEIKLILIPIKKHLRLESRHAQNAMNFYKRHERAFPEWFGAQVLELRESANLSDDFFSLAMGPSFDVCCYNVCIVSDIRFHTVELDSRRTTQNSGVMVIGESDANGSGDNNFYGVLDEVLHIQYPLGRNVCYLSIGGIMSLSYPRHNFLETDAMFLEFEDELDNLAGGSSSVGDNAIHGRISMKIAPVQRNLFPHTPFASQPGDMRVHAKIFPIRYLKWADIGREYIEDIKGDLQRFFVLDFNDQAMNRFFEHQMLNTFKEFQDNCHRHFKKYSDPEEARTNSPNILVGRHED</sequence>
<evidence type="ECO:0000313" key="2">
    <source>
        <dbReference type="EMBL" id="KAA0058481.1"/>
    </source>
</evidence>
<evidence type="ECO:0000313" key="4">
    <source>
        <dbReference type="Proteomes" id="UP000321393"/>
    </source>
</evidence>
<name>A0A5A7UYB5_CUCMM</name>
<evidence type="ECO:0000256" key="1">
    <source>
        <dbReference type="SAM" id="MobiDB-lite"/>
    </source>
</evidence>
<feature type="region of interest" description="Disordered" evidence="1">
    <location>
        <begin position="320"/>
        <end position="340"/>
    </location>
</feature>
<organism evidence="2 4">
    <name type="scientific">Cucumis melo var. makuwa</name>
    <name type="common">Oriental melon</name>
    <dbReference type="NCBI Taxonomy" id="1194695"/>
    <lineage>
        <taxon>Eukaryota</taxon>
        <taxon>Viridiplantae</taxon>
        <taxon>Streptophyta</taxon>
        <taxon>Embryophyta</taxon>
        <taxon>Tracheophyta</taxon>
        <taxon>Spermatophyta</taxon>
        <taxon>Magnoliopsida</taxon>
        <taxon>eudicotyledons</taxon>
        <taxon>Gunneridae</taxon>
        <taxon>Pentapetalae</taxon>
        <taxon>rosids</taxon>
        <taxon>fabids</taxon>
        <taxon>Cucurbitales</taxon>
        <taxon>Cucurbitaceae</taxon>
        <taxon>Benincaseae</taxon>
        <taxon>Cucumis</taxon>
    </lineage>
</organism>
<proteinExistence type="predicted"/>
<accession>A0A5A7UYB5</accession>
<dbReference type="PANTHER" id="PTHR48258">
    <property type="entry name" value="DUF4218 DOMAIN-CONTAINING PROTEIN-RELATED"/>
    <property type="match status" value="1"/>
</dbReference>
<reference evidence="4 5" key="1">
    <citation type="submission" date="2019-08" db="EMBL/GenBank/DDBJ databases">
        <title>Draft genome sequences of two oriental melons (Cucumis melo L. var makuwa).</title>
        <authorList>
            <person name="Kwon S.-Y."/>
        </authorList>
    </citation>
    <scope>NUCLEOTIDE SEQUENCE [LARGE SCALE GENOMIC DNA]</scope>
    <source>
        <strain evidence="5">cv. Chang Bougi</strain>
        <strain evidence="4">cv. SW 3</strain>
        <tissue evidence="2">Leaf</tissue>
    </source>
</reference>
<dbReference type="EMBL" id="SSTE01006761">
    <property type="protein sequence ID" value="KAA0058481.1"/>
    <property type="molecule type" value="Genomic_DNA"/>
</dbReference>
<comment type="caution">
    <text evidence="2">The sequence shown here is derived from an EMBL/GenBank/DDBJ whole genome shotgun (WGS) entry which is preliminary data.</text>
</comment>
<dbReference type="Proteomes" id="UP000321947">
    <property type="component" value="Unassembled WGS sequence"/>
</dbReference>
<evidence type="ECO:0000313" key="5">
    <source>
        <dbReference type="Proteomes" id="UP000321947"/>
    </source>
</evidence>